<dbReference type="RefSeq" id="WP_273158195.1">
    <property type="nucleotide sequence ID" value="NZ_JABZSI010000001.1"/>
</dbReference>
<protein>
    <submittedName>
        <fullName evidence="1">Alanine-tRNA synthetase second additional domain-containing protein</fullName>
    </submittedName>
</protein>
<reference evidence="1" key="1">
    <citation type="submission" date="2020-04" db="EMBL/GenBank/DDBJ databases">
        <title>Deep metagenomics examines the oral microbiome during advanced dental caries in children, revealing novel taxa and co-occurrences with host molecules.</title>
        <authorList>
            <person name="Baker J.L."/>
            <person name="Morton J.T."/>
            <person name="Dinis M."/>
            <person name="Alvarez R."/>
            <person name="Tran N.C."/>
            <person name="Knight R."/>
            <person name="Edlund A."/>
        </authorList>
    </citation>
    <scope>NUCLEOTIDE SEQUENCE</scope>
    <source>
        <strain evidence="1">JCVI_44_bin.5</strain>
    </source>
</reference>
<gene>
    <name evidence="1" type="ORF">HXN26_00810</name>
</gene>
<proteinExistence type="predicted"/>
<dbReference type="Proteomes" id="UP000771736">
    <property type="component" value="Unassembled WGS sequence"/>
</dbReference>
<dbReference type="GO" id="GO:0000166">
    <property type="term" value="F:nucleotide binding"/>
    <property type="evidence" value="ECO:0007669"/>
    <property type="project" value="InterPro"/>
</dbReference>
<dbReference type="EMBL" id="JABZSJ010000002">
    <property type="protein sequence ID" value="MBF1383389.1"/>
    <property type="molecule type" value="Genomic_DNA"/>
</dbReference>
<name>A0A930HKC5_9BACT</name>
<evidence type="ECO:0000313" key="2">
    <source>
        <dbReference type="Proteomes" id="UP000771736"/>
    </source>
</evidence>
<comment type="caution">
    <text evidence="1">The sequence shown here is derived from an EMBL/GenBank/DDBJ whole genome shotgun (WGS) entry which is preliminary data.</text>
</comment>
<accession>A0A930HKC5</accession>
<sequence>MINPLQQYLISTQYYAPRGKERLIFLGDHISQRHLLYTDRLIGIVGDAGSGKSSLIKGMFPGLELTNDDDVINPRKILSMREAIALGEIKEASSFHLDIRFLMGFMQMWEIAEFVKTLLERKKRVIVEHFNLLREALGRNADLIVGIGEEIIVVRPTMFGPLPESIYTIVHESLKYRKRAHTAEEITRYILEENYGISPDSYYFSDIRNGFVLKFYNHEEFDIQEVEDYVKEVIDQQLPVAYYDEEHITIGDHIIECGGPRLQVANTKELEDFSFVKELMYDAHSKAYCLIGIVDKNCENIENRNTQYFLTRKV</sequence>
<evidence type="ECO:0000313" key="1">
    <source>
        <dbReference type="EMBL" id="MBF1383389.1"/>
    </source>
</evidence>
<dbReference type="Gene3D" id="3.30.980.10">
    <property type="entry name" value="Threonyl-trna Synthetase, Chain A, domain 2"/>
    <property type="match status" value="1"/>
</dbReference>
<dbReference type="InterPro" id="IPR018163">
    <property type="entry name" value="Thr/Ala-tRNA-synth_IIc_edit"/>
</dbReference>
<dbReference type="SUPFAM" id="SSF52540">
    <property type="entry name" value="P-loop containing nucleoside triphosphate hydrolases"/>
    <property type="match status" value="1"/>
</dbReference>
<organism evidence="1 2">
    <name type="scientific">Prevotella aurantiaca</name>
    <dbReference type="NCBI Taxonomy" id="596085"/>
    <lineage>
        <taxon>Bacteria</taxon>
        <taxon>Pseudomonadati</taxon>
        <taxon>Bacteroidota</taxon>
        <taxon>Bacteroidia</taxon>
        <taxon>Bacteroidales</taxon>
        <taxon>Prevotellaceae</taxon>
        <taxon>Prevotella</taxon>
    </lineage>
</organism>
<dbReference type="InterPro" id="IPR027417">
    <property type="entry name" value="P-loop_NTPase"/>
</dbReference>
<dbReference type="AlphaFoldDB" id="A0A930HKC5"/>
<dbReference type="SUPFAM" id="SSF55186">
    <property type="entry name" value="ThrRS/AlaRS common domain"/>
    <property type="match status" value="1"/>
</dbReference>